<keyword evidence="3" id="KW-1185">Reference proteome</keyword>
<feature type="compositionally biased region" description="Acidic residues" evidence="1">
    <location>
        <begin position="108"/>
        <end position="122"/>
    </location>
</feature>
<reference evidence="2" key="1">
    <citation type="journal article" date="2019" name="Environ. Microbiol.">
        <title>Fungal ecological strategies reflected in gene transcription - a case study of two litter decomposers.</title>
        <authorList>
            <person name="Barbi F."/>
            <person name="Kohler A."/>
            <person name="Barry K."/>
            <person name="Baskaran P."/>
            <person name="Daum C."/>
            <person name="Fauchery L."/>
            <person name="Ihrmark K."/>
            <person name="Kuo A."/>
            <person name="LaButti K."/>
            <person name="Lipzen A."/>
            <person name="Morin E."/>
            <person name="Grigoriev I.V."/>
            <person name="Henrissat B."/>
            <person name="Lindahl B."/>
            <person name="Martin F."/>
        </authorList>
    </citation>
    <scope>NUCLEOTIDE SEQUENCE</scope>
    <source>
        <strain evidence="2">JB14</strain>
    </source>
</reference>
<dbReference type="AlphaFoldDB" id="A0A6A4HT46"/>
<name>A0A6A4HT46_9AGAR</name>
<evidence type="ECO:0000256" key="1">
    <source>
        <dbReference type="SAM" id="MobiDB-lite"/>
    </source>
</evidence>
<organism evidence="2 3">
    <name type="scientific">Gymnopus androsaceus JB14</name>
    <dbReference type="NCBI Taxonomy" id="1447944"/>
    <lineage>
        <taxon>Eukaryota</taxon>
        <taxon>Fungi</taxon>
        <taxon>Dikarya</taxon>
        <taxon>Basidiomycota</taxon>
        <taxon>Agaricomycotina</taxon>
        <taxon>Agaricomycetes</taxon>
        <taxon>Agaricomycetidae</taxon>
        <taxon>Agaricales</taxon>
        <taxon>Marasmiineae</taxon>
        <taxon>Omphalotaceae</taxon>
        <taxon>Gymnopus</taxon>
    </lineage>
</organism>
<protein>
    <submittedName>
        <fullName evidence="2">Uncharacterized protein</fullName>
    </submittedName>
</protein>
<evidence type="ECO:0000313" key="3">
    <source>
        <dbReference type="Proteomes" id="UP000799118"/>
    </source>
</evidence>
<accession>A0A6A4HT46</accession>
<dbReference type="Gene3D" id="3.60.130.30">
    <property type="match status" value="1"/>
</dbReference>
<dbReference type="EMBL" id="ML769436">
    <property type="protein sequence ID" value="KAE9402352.1"/>
    <property type="molecule type" value="Genomic_DNA"/>
</dbReference>
<dbReference type="OrthoDB" id="3202607at2759"/>
<sequence length="479" mass="53767">MCGAQSTLKIWLQGSKVIPYLVAIFISTYYYETPTIILKTENCTAVQLLHWCNVFLSALQFSAVQLAVFKWLMNCTFKPYISSTEQHDASEEAEYYRQLEEGYKSEDSLEGDEDEEEDEDNGPLDLGFSHHTTPSNDLLDLNLYNISNEEVTFEYWDLIDGSLPDLTDSEDNTLPSLPTHTSIPNSLPFPMPPASSTTIKPINTKWKATTKQYGGWKRERVFRKLCYIDWDGESNLVFCDHQGLGLVHCIGRPRDPNWMPDINKEAAWVLDKARVNLKLSAKQANNQQGEFTAIAIGYSHGGGQMEPSNSKHCKKNLKVLKSLLANPAVQHLSGIANSAYKCFCPGILCKNFRNMVFAATTFNLGPWTTTDDHVDHANYAPGGCAISCVGAFNNHHGGELVLWNLRIILHFPAATTIIINSALICHLNLPIQAGEQRYPITQYSAGALFRFRYNGSQNDKDCLAHATPKEKEQWVKENT</sequence>
<proteinExistence type="predicted"/>
<feature type="region of interest" description="Disordered" evidence="1">
    <location>
        <begin position="102"/>
        <end position="129"/>
    </location>
</feature>
<evidence type="ECO:0000313" key="2">
    <source>
        <dbReference type="EMBL" id="KAE9402352.1"/>
    </source>
</evidence>
<dbReference type="Proteomes" id="UP000799118">
    <property type="component" value="Unassembled WGS sequence"/>
</dbReference>
<gene>
    <name evidence="2" type="ORF">BT96DRAFT_937307</name>
</gene>